<dbReference type="RefSeq" id="WP_153308523.1">
    <property type="nucleotide sequence ID" value="NZ_CDUW01000024.1"/>
</dbReference>
<dbReference type="AlphaFoldDB" id="A0A822W087"/>
<dbReference type="EMBL" id="FISW01000001">
    <property type="protein sequence ID" value="CZA70910.1"/>
    <property type="molecule type" value="Genomic_DNA"/>
</dbReference>
<comment type="caution">
    <text evidence="1">The sequence shown here is derived from an EMBL/GenBank/DDBJ whole genome shotgun (WGS) entry which is preliminary data.</text>
</comment>
<evidence type="ECO:0000313" key="1">
    <source>
        <dbReference type="EMBL" id="CZA70910.1"/>
    </source>
</evidence>
<gene>
    <name evidence="1" type="ORF">ERS156295_00100</name>
</gene>
<name>A0A822W087_STRSU</name>
<accession>A0A822W087</accession>
<organism evidence="1 2">
    <name type="scientific">Streptococcus suis</name>
    <dbReference type="NCBI Taxonomy" id="1307"/>
    <lineage>
        <taxon>Bacteria</taxon>
        <taxon>Bacillati</taxon>
        <taxon>Bacillota</taxon>
        <taxon>Bacilli</taxon>
        <taxon>Lactobacillales</taxon>
        <taxon>Streptococcaceae</taxon>
        <taxon>Streptococcus</taxon>
    </lineage>
</organism>
<dbReference type="Proteomes" id="UP000075081">
    <property type="component" value="Unassembled WGS sequence"/>
</dbReference>
<reference evidence="1 2" key="1">
    <citation type="submission" date="2016-02" db="EMBL/GenBank/DDBJ databases">
        <authorList>
            <consortium name="Pathogen Informatics"/>
        </authorList>
    </citation>
    <scope>NUCLEOTIDE SEQUENCE [LARGE SCALE GENOMIC DNA]</scope>
    <source>
        <strain evidence="1 2">FX230</strain>
    </source>
</reference>
<sequence>MNLNYRDLHIVKHAIQTHMARTNPRDGDLEQEGRLLGRVTAEIEALKEKFNGNGCGCS</sequence>
<protein>
    <submittedName>
        <fullName evidence="1">Uncharacterized protein</fullName>
    </submittedName>
</protein>
<proteinExistence type="predicted"/>
<evidence type="ECO:0000313" key="2">
    <source>
        <dbReference type="Proteomes" id="UP000075081"/>
    </source>
</evidence>